<comment type="similarity">
    <text evidence="1">Belongs to the ABC transporter superfamily.</text>
</comment>
<dbReference type="InterPro" id="IPR003593">
    <property type="entry name" value="AAA+_ATPase"/>
</dbReference>
<evidence type="ECO:0000313" key="7">
    <source>
        <dbReference type="Proteomes" id="UP000257014"/>
    </source>
</evidence>
<accession>A0A3E0K340</accession>
<dbReference type="SMART" id="SM00382">
    <property type="entry name" value="AAA"/>
    <property type="match status" value="1"/>
</dbReference>
<dbReference type="Gene3D" id="3.40.50.300">
    <property type="entry name" value="P-loop containing nucleotide triphosphate hydrolases"/>
    <property type="match status" value="1"/>
</dbReference>
<keyword evidence="2" id="KW-0813">Transport</keyword>
<dbReference type="PANTHER" id="PTHR43776">
    <property type="entry name" value="TRANSPORT ATP-BINDING PROTEIN"/>
    <property type="match status" value="1"/>
</dbReference>
<evidence type="ECO:0000256" key="2">
    <source>
        <dbReference type="ARBA" id="ARBA00022448"/>
    </source>
</evidence>
<dbReference type="NCBIfam" id="NF008453">
    <property type="entry name" value="PRK11308.1"/>
    <property type="match status" value="1"/>
</dbReference>
<dbReference type="AlphaFoldDB" id="A0A3E0K340"/>
<dbReference type="NCBIfam" id="TIGR01727">
    <property type="entry name" value="oligo_HPY"/>
    <property type="match status" value="1"/>
</dbReference>
<evidence type="ECO:0000256" key="1">
    <source>
        <dbReference type="ARBA" id="ARBA00005417"/>
    </source>
</evidence>
<dbReference type="InterPro" id="IPR050319">
    <property type="entry name" value="ABC_transp_ATP-bind"/>
</dbReference>
<dbReference type="InterPro" id="IPR027417">
    <property type="entry name" value="P-loop_NTPase"/>
</dbReference>
<keyword evidence="4" id="KW-0067">ATP-binding</keyword>
<dbReference type="InterPro" id="IPR003439">
    <property type="entry name" value="ABC_transporter-like_ATP-bd"/>
</dbReference>
<dbReference type="CDD" id="cd03257">
    <property type="entry name" value="ABC_NikE_OppD_transporters"/>
    <property type="match status" value="1"/>
</dbReference>
<evidence type="ECO:0000259" key="5">
    <source>
        <dbReference type="PROSITE" id="PS50893"/>
    </source>
</evidence>
<dbReference type="InterPro" id="IPR013563">
    <property type="entry name" value="Oligopep_ABC_C"/>
</dbReference>
<comment type="caution">
    <text evidence="6">The sequence shown here is derived from an EMBL/GenBank/DDBJ whole genome shotgun (WGS) entry which is preliminary data.</text>
</comment>
<dbReference type="GO" id="GO:0015833">
    <property type="term" value="P:peptide transport"/>
    <property type="evidence" value="ECO:0007669"/>
    <property type="project" value="InterPro"/>
</dbReference>
<dbReference type="Pfam" id="PF00005">
    <property type="entry name" value="ABC_tran"/>
    <property type="match status" value="1"/>
</dbReference>
<dbReference type="RefSeq" id="WP_276643848.1">
    <property type="nucleotide sequence ID" value="NZ_QEWE01000019.1"/>
</dbReference>
<dbReference type="PROSITE" id="PS50893">
    <property type="entry name" value="ABC_TRANSPORTER_2"/>
    <property type="match status" value="1"/>
</dbReference>
<dbReference type="EMBL" id="QEWE01000019">
    <property type="protein sequence ID" value="REJ27800.1"/>
    <property type="molecule type" value="Genomic_DNA"/>
</dbReference>
<dbReference type="SUPFAM" id="SSF52540">
    <property type="entry name" value="P-loop containing nucleoside triphosphate hydrolases"/>
    <property type="match status" value="1"/>
</dbReference>
<proteinExistence type="inferred from homology"/>
<dbReference type="PROSITE" id="PS00211">
    <property type="entry name" value="ABC_TRANSPORTER_1"/>
    <property type="match status" value="1"/>
</dbReference>
<dbReference type="GO" id="GO:0055085">
    <property type="term" value="P:transmembrane transport"/>
    <property type="evidence" value="ECO:0007669"/>
    <property type="project" value="UniProtKB-ARBA"/>
</dbReference>
<feature type="domain" description="ABC transporter" evidence="5">
    <location>
        <begin position="6"/>
        <end position="257"/>
    </location>
</feature>
<dbReference type="GO" id="GO:0005524">
    <property type="term" value="F:ATP binding"/>
    <property type="evidence" value="ECO:0007669"/>
    <property type="project" value="UniProtKB-KW"/>
</dbReference>
<dbReference type="FunFam" id="3.40.50.300:FF:000016">
    <property type="entry name" value="Oligopeptide ABC transporter ATP-binding component"/>
    <property type="match status" value="1"/>
</dbReference>
<gene>
    <name evidence="6" type="ORF">C6P37_10065</name>
</gene>
<sequence>MAETIIEVRELKKHYPVKSSFPFKKTRQSVKAVDGVTFQVQRGETLGIVGESGCGKSTLARLLNRLILPTEGEIKFKGEALAAMDKEAIRSFRKSVQMVFQNPYASLNPRRKVGQLIEEPLVIHKAGDKEFRKKRVRELLEIVGLNPWHAGRYPHEFSGGQRQRINIARALALQPEVIICDEPVSALDVSIQAQVLNLLKELQATFGLTYVFISHDLNVVRYFCDRIAVMYLGKIVEIGSWEEIYNNSRHPYTKALLSAVPKESPFTQKERLILSGDVPSPVNPPKGCRFHQRCPFAKEICKTTVPHLKEIKNHAGHKAACHFAE</sequence>
<organism evidence="6 7">
    <name type="scientific">Caldibacillus debilis</name>
    <dbReference type="NCBI Taxonomy" id="301148"/>
    <lineage>
        <taxon>Bacteria</taxon>
        <taxon>Bacillati</taxon>
        <taxon>Bacillota</taxon>
        <taxon>Bacilli</taxon>
        <taxon>Bacillales</taxon>
        <taxon>Bacillaceae</taxon>
        <taxon>Caldibacillus</taxon>
    </lineage>
</organism>
<reference evidence="6 7" key="1">
    <citation type="submission" date="2018-03" db="EMBL/GenBank/DDBJ databases">
        <authorList>
            <person name="Keele B.F."/>
        </authorList>
    </citation>
    <scope>NUCLEOTIDE SEQUENCE [LARGE SCALE GENOMIC DNA]</scope>
    <source>
        <strain evidence="6">ZCTH4_d</strain>
    </source>
</reference>
<dbReference type="Pfam" id="PF08352">
    <property type="entry name" value="oligo_HPY"/>
    <property type="match status" value="1"/>
</dbReference>
<dbReference type="GO" id="GO:0016887">
    <property type="term" value="F:ATP hydrolysis activity"/>
    <property type="evidence" value="ECO:0007669"/>
    <property type="project" value="InterPro"/>
</dbReference>
<dbReference type="Proteomes" id="UP000257014">
    <property type="component" value="Unassembled WGS sequence"/>
</dbReference>
<protein>
    <submittedName>
        <fullName evidence="6">Peptide ABC transporter substrate-binding protein</fullName>
    </submittedName>
</protein>
<evidence type="ECO:0000313" key="6">
    <source>
        <dbReference type="EMBL" id="REJ27800.1"/>
    </source>
</evidence>
<keyword evidence="3" id="KW-0547">Nucleotide-binding</keyword>
<evidence type="ECO:0000256" key="3">
    <source>
        <dbReference type="ARBA" id="ARBA00022741"/>
    </source>
</evidence>
<name>A0A3E0K340_9BACI</name>
<dbReference type="InterPro" id="IPR017871">
    <property type="entry name" value="ABC_transporter-like_CS"/>
</dbReference>
<evidence type="ECO:0000256" key="4">
    <source>
        <dbReference type="ARBA" id="ARBA00022840"/>
    </source>
</evidence>